<dbReference type="RefSeq" id="WP_148064061.1">
    <property type="nucleotide sequence ID" value="NZ_VRYZ01000004.1"/>
</dbReference>
<name>A0A5C8ZV19_9GAMM</name>
<keyword evidence="4 8" id="KW-0227">DNA damage</keyword>
<dbReference type="InterPro" id="IPR012340">
    <property type="entry name" value="NA-bd_OB-fold"/>
</dbReference>
<dbReference type="SUPFAM" id="SSF57863">
    <property type="entry name" value="ArfGap/RecO-like zinc finger"/>
    <property type="match status" value="1"/>
</dbReference>
<dbReference type="GO" id="GO:0043590">
    <property type="term" value="C:bacterial nucleoid"/>
    <property type="evidence" value="ECO:0007669"/>
    <property type="project" value="TreeGrafter"/>
</dbReference>
<evidence type="ECO:0000256" key="3">
    <source>
        <dbReference type="ARBA" id="ARBA00021310"/>
    </source>
</evidence>
<dbReference type="Gene3D" id="1.20.1440.120">
    <property type="entry name" value="Recombination protein O, C-terminal domain"/>
    <property type="match status" value="1"/>
</dbReference>
<organism evidence="10 11">
    <name type="scientific">Parahaliea aestuarii</name>
    <dbReference type="NCBI Taxonomy" id="1852021"/>
    <lineage>
        <taxon>Bacteria</taxon>
        <taxon>Pseudomonadati</taxon>
        <taxon>Pseudomonadota</taxon>
        <taxon>Gammaproteobacteria</taxon>
        <taxon>Cellvibrionales</taxon>
        <taxon>Halieaceae</taxon>
        <taxon>Parahaliea</taxon>
    </lineage>
</organism>
<dbReference type="InterPro" id="IPR003717">
    <property type="entry name" value="RecO"/>
</dbReference>
<evidence type="ECO:0000256" key="2">
    <source>
        <dbReference type="ARBA" id="ARBA00007452"/>
    </source>
</evidence>
<evidence type="ECO:0000256" key="8">
    <source>
        <dbReference type="HAMAP-Rule" id="MF_00201"/>
    </source>
</evidence>
<comment type="similarity">
    <text evidence="2 8">Belongs to the RecO family.</text>
</comment>
<keyword evidence="5 8" id="KW-0233">DNA recombination</keyword>
<dbReference type="OrthoDB" id="9804792at2"/>
<dbReference type="PANTHER" id="PTHR33991:SF1">
    <property type="entry name" value="DNA REPAIR PROTEIN RECO"/>
    <property type="match status" value="1"/>
</dbReference>
<dbReference type="AlphaFoldDB" id="A0A5C8ZV19"/>
<evidence type="ECO:0000256" key="6">
    <source>
        <dbReference type="ARBA" id="ARBA00023204"/>
    </source>
</evidence>
<dbReference type="GO" id="GO:0006310">
    <property type="term" value="P:DNA recombination"/>
    <property type="evidence" value="ECO:0007669"/>
    <property type="project" value="UniProtKB-UniRule"/>
</dbReference>
<dbReference type="PANTHER" id="PTHR33991">
    <property type="entry name" value="DNA REPAIR PROTEIN RECO"/>
    <property type="match status" value="1"/>
</dbReference>
<dbReference type="InterPro" id="IPR042242">
    <property type="entry name" value="RecO_C"/>
</dbReference>
<evidence type="ECO:0000256" key="1">
    <source>
        <dbReference type="ARBA" id="ARBA00003065"/>
    </source>
</evidence>
<proteinExistence type="inferred from homology"/>
<protein>
    <recommendedName>
        <fullName evidence="3 8">DNA repair protein RecO</fullName>
    </recommendedName>
    <alternativeName>
        <fullName evidence="7 8">Recombination protein O</fullName>
    </alternativeName>
</protein>
<dbReference type="Proteomes" id="UP000321933">
    <property type="component" value="Unassembled WGS sequence"/>
</dbReference>
<evidence type="ECO:0000256" key="4">
    <source>
        <dbReference type="ARBA" id="ARBA00022763"/>
    </source>
</evidence>
<evidence type="ECO:0000256" key="5">
    <source>
        <dbReference type="ARBA" id="ARBA00023172"/>
    </source>
</evidence>
<evidence type="ECO:0000256" key="7">
    <source>
        <dbReference type="ARBA" id="ARBA00033409"/>
    </source>
</evidence>
<evidence type="ECO:0000259" key="9">
    <source>
        <dbReference type="Pfam" id="PF11967"/>
    </source>
</evidence>
<accession>A0A5C8ZV19</accession>
<dbReference type="SUPFAM" id="SSF50249">
    <property type="entry name" value="Nucleic acid-binding proteins"/>
    <property type="match status" value="1"/>
</dbReference>
<dbReference type="EMBL" id="VRYZ01000004">
    <property type="protein sequence ID" value="TXS91430.1"/>
    <property type="molecule type" value="Genomic_DNA"/>
</dbReference>
<evidence type="ECO:0000313" key="10">
    <source>
        <dbReference type="EMBL" id="TXS91430.1"/>
    </source>
</evidence>
<dbReference type="Pfam" id="PF11967">
    <property type="entry name" value="RecO_N"/>
    <property type="match status" value="1"/>
</dbReference>
<dbReference type="GO" id="GO:0006302">
    <property type="term" value="P:double-strand break repair"/>
    <property type="evidence" value="ECO:0007669"/>
    <property type="project" value="TreeGrafter"/>
</dbReference>
<comment type="caution">
    <text evidence="10">The sequence shown here is derived from an EMBL/GenBank/DDBJ whole genome shotgun (WGS) entry which is preliminary data.</text>
</comment>
<dbReference type="Pfam" id="PF02565">
    <property type="entry name" value="RecO_C"/>
    <property type="match status" value="1"/>
</dbReference>
<dbReference type="InterPro" id="IPR037278">
    <property type="entry name" value="ARFGAP/RecO"/>
</dbReference>
<sequence>MRVSLQPAYLLHSRPYRDSSQLLEVFTAEHGCVSLVGRGVHRRARGGSLRANLQPFRPLLVSFSGRSELQSLNAVESAGAGVQLAGERLFSGLYLNELLLRLLHRHDPHPTLFAGYASALDQLAAAAHSEPVLRAFELQLLDELGYGFDPAEDAHSHQSVREDGWYRYSDGLGLVACAPDAGAPGQRFPGSDLLAIARGEFSGAAAGSAKRLLRMVIAGHLGGRPLHTRDLFRQYRQGGTAGGEGES</sequence>
<dbReference type="InterPro" id="IPR022572">
    <property type="entry name" value="DNA_rep/recomb_RecO_N"/>
</dbReference>
<keyword evidence="6 8" id="KW-0234">DNA repair</keyword>
<feature type="domain" description="DNA replication/recombination mediator RecO N-terminal" evidence="9">
    <location>
        <begin position="1"/>
        <end position="77"/>
    </location>
</feature>
<comment type="function">
    <text evidence="1 8">Involved in DNA repair and RecF pathway recombination.</text>
</comment>
<keyword evidence="11" id="KW-1185">Reference proteome</keyword>
<dbReference type="HAMAP" id="MF_00201">
    <property type="entry name" value="RecO"/>
    <property type="match status" value="1"/>
</dbReference>
<evidence type="ECO:0000313" key="11">
    <source>
        <dbReference type="Proteomes" id="UP000321933"/>
    </source>
</evidence>
<reference evidence="10 11" key="1">
    <citation type="submission" date="2019-08" db="EMBL/GenBank/DDBJ databases">
        <title>Parahaliea maris sp. nov., isolated from the surface seawater.</title>
        <authorList>
            <person name="Liu Y."/>
        </authorList>
    </citation>
    <scope>NUCLEOTIDE SEQUENCE [LARGE SCALE GENOMIC DNA]</scope>
    <source>
        <strain evidence="10 11">S2-26</strain>
    </source>
</reference>
<dbReference type="Gene3D" id="2.40.50.140">
    <property type="entry name" value="Nucleic acid-binding proteins"/>
    <property type="match status" value="1"/>
</dbReference>
<dbReference type="NCBIfam" id="TIGR00613">
    <property type="entry name" value="reco"/>
    <property type="match status" value="1"/>
</dbReference>
<gene>
    <name evidence="8 10" type="primary">recO</name>
    <name evidence="10" type="ORF">FVW59_09635</name>
</gene>